<evidence type="ECO:0000313" key="6">
    <source>
        <dbReference type="EMBL" id="OYQ32572.1"/>
    </source>
</evidence>
<sequence>MPSSLLSVGLRCRCPRCGQGALFKGFMRVVDRCPDCGLDVAAADSGDGPAVFLIFILGFTLVPAALIFALKVDWPLWVLLLLWGPIIIGATLGLMRPAKALTIAAQYRYRRDQFGGEDEGGEG</sequence>
<name>A0A255YTM9_9PROT</name>
<accession>A0A255YTM9</accession>
<keyword evidence="4 5" id="KW-0472">Membrane</keyword>
<dbReference type="Pfam" id="PF06170">
    <property type="entry name" value="DUF983"/>
    <property type="match status" value="1"/>
</dbReference>
<reference evidence="6 7" key="1">
    <citation type="submission" date="2017-07" db="EMBL/GenBank/DDBJ databases">
        <title>Niveispirillum cyanobacteriorum sp. nov., isolated from cyanobacterial aggregates in a eutrophic lake.</title>
        <authorList>
            <person name="Cai H."/>
        </authorList>
    </citation>
    <scope>NUCLEOTIDE SEQUENCE [LARGE SCALE GENOMIC DNA]</scope>
    <source>
        <strain evidence="7">TH1-14</strain>
    </source>
</reference>
<organism evidence="6 7">
    <name type="scientific">Niveispirillum lacus</name>
    <dbReference type="NCBI Taxonomy" id="1981099"/>
    <lineage>
        <taxon>Bacteria</taxon>
        <taxon>Pseudomonadati</taxon>
        <taxon>Pseudomonadota</taxon>
        <taxon>Alphaproteobacteria</taxon>
        <taxon>Rhodospirillales</taxon>
        <taxon>Azospirillaceae</taxon>
        <taxon>Niveispirillum</taxon>
    </lineage>
</organism>
<feature type="transmembrane region" description="Helical" evidence="5">
    <location>
        <begin position="76"/>
        <end position="95"/>
    </location>
</feature>
<dbReference type="OrthoDB" id="9799456at2"/>
<dbReference type="InterPro" id="IPR036640">
    <property type="entry name" value="ABC1_TM_sf"/>
</dbReference>
<evidence type="ECO:0000256" key="3">
    <source>
        <dbReference type="ARBA" id="ARBA00022989"/>
    </source>
</evidence>
<evidence type="ECO:0000256" key="2">
    <source>
        <dbReference type="ARBA" id="ARBA00022692"/>
    </source>
</evidence>
<dbReference type="SUPFAM" id="SSF90123">
    <property type="entry name" value="ABC transporter transmembrane region"/>
    <property type="match status" value="1"/>
</dbReference>
<evidence type="ECO:0008006" key="8">
    <source>
        <dbReference type="Google" id="ProtNLM"/>
    </source>
</evidence>
<evidence type="ECO:0000256" key="5">
    <source>
        <dbReference type="SAM" id="Phobius"/>
    </source>
</evidence>
<dbReference type="GO" id="GO:0005886">
    <property type="term" value="C:plasma membrane"/>
    <property type="evidence" value="ECO:0007669"/>
    <property type="project" value="UniProtKB-SubCell"/>
</dbReference>
<keyword evidence="3 5" id="KW-1133">Transmembrane helix</keyword>
<dbReference type="AlphaFoldDB" id="A0A255YTM9"/>
<dbReference type="GO" id="GO:0005524">
    <property type="term" value="F:ATP binding"/>
    <property type="evidence" value="ECO:0007669"/>
    <property type="project" value="InterPro"/>
</dbReference>
<dbReference type="InterPro" id="IPR009325">
    <property type="entry name" value="DUF983"/>
</dbReference>
<protein>
    <recommendedName>
        <fullName evidence="8">DUF983 domain-containing protein</fullName>
    </recommendedName>
</protein>
<feature type="transmembrane region" description="Helical" evidence="5">
    <location>
        <begin position="50"/>
        <end position="70"/>
    </location>
</feature>
<keyword evidence="2 5" id="KW-0812">Transmembrane</keyword>
<comment type="caution">
    <text evidence="6">The sequence shown here is derived from an EMBL/GenBank/DDBJ whole genome shotgun (WGS) entry which is preliminary data.</text>
</comment>
<evidence type="ECO:0000313" key="7">
    <source>
        <dbReference type="Proteomes" id="UP000216998"/>
    </source>
</evidence>
<evidence type="ECO:0000256" key="1">
    <source>
        <dbReference type="ARBA" id="ARBA00004651"/>
    </source>
</evidence>
<gene>
    <name evidence="6" type="ORF">CHU95_17475</name>
</gene>
<dbReference type="Proteomes" id="UP000216998">
    <property type="component" value="Unassembled WGS sequence"/>
</dbReference>
<keyword evidence="7" id="KW-1185">Reference proteome</keyword>
<dbReference type="EMBL" id="NOXU01000031">
    <property type="protein sequence ID" value="OYQ32572.1"/>
    <property type="molecule type" value="Genomic_DNA"/>
</dbReference>
<evidence type="ECO:0000256" key="4">
    <source>
        <dbReference type="ARBA" id="ARBA00023136"/>
    </source>
</evidence>
<comment type="subcellular location">
    <subcellularLocation>
        <location evidence="1">Cell membrane</location>
        <topology evidence="1">Multi-pass membrane protein</topology>
    </subcellularLocation>
</comment>
<proteinExistence type="predicted"/>